<keyword evidence="1 4" id="KW-0647">Proteasome</keyword>
<dbReference type="SUPFAM" id="SSF56235">
    <property type="entry name" value="N-terminal nucleophile aminohydrolases (Ntn hydrolases)"/>
    <property type="match status" value="1"/>
</dbReference>
<name>A0AAV8GAF5_9POAL</name>
<evidence type="ECO:0000313" key="5">
    <source>
        <dbReference type="Proteomes" id="UP001140206"/>
    </source>
</evidence>
<keyword evidence="5" id="KW-1185">Reference proteome</keyword>
<organism evidence="4 5">
    <name type="scientific">Rhynchospora pubera</name>
    <dbReference type="NCBI Taxonomy" id="906938"/>
    <lineage>
        <taxon>Eukaryota</taxon>
        <taxon>Viridiplantae</taxon>
        <taxon>Streptophyta</taxon>
        <taxon>Embryophyta</taxon>
        <taxon>Tracheophyta</taxon>
        <taxon>Spermatophyta</taxon>
        <taxon>Magnoliopsida</taxon>
        <taxon>Liliopsida</taxon>
        <taxon>Poales</taxon>
        <taxon>Cyperaceae</taxon>
        <taxon>Cyperoideae</taxon>
        <taxon>Rhynchosporeae</taxon>
        <taxon>Rhynchospora</taxon>
    </lineage>
</organism>
<dbReference type="Gene3D" id="3.60.20.10">
    <property type="entry name" value="Glutamine Phosphoribosylpyrophosphate, subunit 1, domain 1"/>
    <property type="match status" value="1"/>
</dbReference>
<dbReference type="Pfam" id="PF00227">
    <property type="entry name" value="Proteasome"/>
    <property type="match status" value="1"/>
</dbReference>
<dbReference type="GO" id="GO:0051603">
    <property type="term" value="P:proteolysis involved in protein catabolic process"/>
    <property type="evidence" value="ECO:0007669"/>
    <property type="project" value="InterPro"/>
</dbReference>
<dbReference type="PANTHER" id="PTHR11599">
    <property type="entry name" value="PROTEASOME SUBUNIT ALPHA/BETA"/>
    <property type="match status" value="1"/>
</dbReference>
<comment type="subunit">
    <text evidence="2">The 26S proteasome consists of a 20S proteasome core and two 19S regulatory subunits. The 20S proteasome core is composed of 28 subunits that are arranged in four stacked rings, resulting in a barrel-shaped structure. The two end rings are each formed by seven alpha subunits, and the two central rings are each formed by seven beta subunits. The catalytic chamber with the active sites is on the inside of the barrel.</text>
</comment>
<reference evidence="4" key="1">
    <citation type="submission" date="2022-08" db="EMBL/GenBank/DDBJ databases">
        <authorList>
            <person name="Marques A."/>
        </authorList>
    </citation>
    <scope>NUCLEOTIDE SEQUENCE</scope>
    <source>
        <strain evidence="4">RhyPub2mFocal</strain>
        <tissue evidence="4">Leaves</tissue>
    </source>
</reference>
<comment type="caution">
    <text evidence="4">The sequence shown here is derived from an EMBL/GenBank/DDBJ whole genome shotgun (WGS) entry which is preliminary data.</text>
</comment>
<dbReference type="AlphaFoldDB" id="A0AAV8GAF5"/>
<dbReference type="EMBL" id="JAMFTS010000005">
    <property type="protein sequence ID" value="KAJ4746881.1"/>
    <property type="molecule type" value="Genomic_DNA"/>
</dbReference>
<dbReference type="InterPro" id="IPR001353">
    <property type="entry name" value="Proteasome_sua/b"/>
</dbReference>
<evidence type="ECO:0000256" key="2">
    <source>
        <dbReference type="ARBA" id="ARBA00026071"/>
    </source>
</evidence>
<dbReference type="Proteomes" id="UP001140206">
    <property type="component" value="Chromosome 5"/>
</dbReference>
<evidence type="ECO:0000313" key="3">
    <source>
        <dbReference type="EMBL" id="KAJ4746881.1"/>
    </source>
</evidence>
<proteinExistence type="predicted"/>
<dbReference type="InterPro" id="IPR050115">
    <property type="entry name" value="Proteasome_alpha"/>
</dbReference>
<protein>
    <submittedName>
        <fullName evidence="4">Proteasome subunit alpha type</fullName>
    </submittedName>
</protein>
<sequence length="211" mass="22860">MIDEQVAVGDADISSLSEWPFELPIGVVPILSDQTCVGIKVKDGVVIAADRKLPCSKYGGKFDTIPRVQAALTKLKEPASFSDIMALKGYRILKFKESRGLPRSFGFSLLYCGYDDDGPQLCEIDTPNQMNRSWKVTAKGVNASAANAFLHARYAENASIEEATNLAVSTLKNGFGRPISGELLEVGIIGSDRKFRVLSQTEVDECIAAVP</sequence>
<dbReference type="GO" id="GO:0005839">
    <property type="term" value="C:proteasome core complex"/>
    <property type="evidence" value="ECO:0007669"/>
    <property type="project" value="InterPro"/>
</dbReference>
<evidence type="ECO:0000256" key="1">
    <source>
        <dbReference type="ARBA" id="ARBA00022942"/>
    </source>
</evidence>
<dbReference type="Proteomes" id="UP001140206">
    <property type="component" value="Chromosome 2"/>
</dbReference>
<accession>A0AAV8GAF5</accession>
<evidence type="ECO:0000313" key="4">
    <source>
        <dbReference type="EMBL" id="KAJ4800371.1"/>
    </source>
</evidence>
<dbReference type="InterPro" id="IPR029055">
    <property type="entry name" value="Ntn_hydrolases_N"/>
</dbReference>
<dbReference type="EMBL" id="JAMFTS010000002">
    <property type="protein sequence ID" value="KAJ4800371.1"/>
    <property type="molecule type" value="Genomic_DNA"/>
</dbReference>
<gene>
    <name evidence="4" type="ORF">LUZ62_051617</name>
    <name evidence="3" type="ORF">LUZ62_081286</name>
</gene>